<feature type="transmembrane region" description="Helical" evidence="1">
    <location>
        <begin position="7"/>
        <end position="28"/>
    </location>
</feature>
<accession>D3DIP1</accession>
<keyword evidence="1" id="KW-1133">Transmembrane helix</keyword>
<dbReference type="RefSeq" id="WP_012963873.1">
    <property type="nucleotide sequence ID" value="NC_013799.1"/>
</dbReference>
<dbReference type="STRING" id="608538.HTH_1239"/>
<dbReference type="Proteomes" id="UP000002574">
    <property type="component" value="Chromosome"/>
</dbReference>
<name>D3DIP1_HYDTT</name>
<reference evidence="2 3" key="1">
    <citation type="journal article" date="2010" name="J. Bacteriol.">
        <title>Complete genome sequence of the thermophilic, obligately chemolithoautotrophic hydrogen-oxidizing bacterium Hydrogenobacter thermophilus TK-6.</title>
        <authorList>
            <person name="Arai H."/>
            <person name="Kanbe H."/>
            <person name="Ishii M."/>
            <person name="Igarashi Y."/>
        </authorList>
    </citation>
    <scope>NUCLEOTIDE SEQUENCE [LARGE SCALE GENOMIC DNA]</scope>
    <source>
        <strain evidence="3">DSM 6534 / IAM 12695 / TK-6 [Tokyo]</strain>
    </source>
</reference>
<feature type="transmembrane region" description="Helical" evidence="1">
    <location>
        <begin position="79"/>
        <end position="98"/>
    </location>
</feature>
<gene>
    <name evidence="2" type="ordered locus">HTH_1239</name>
</gene>
<proteinExistence type="predicted"/>
<evidence type="ECO:0000313" key="3">
    <source>
        <dbReference type="Proteomes" id="UP000002574"/>
    </source>
</evidence>
<dbReference type="SUPFAM" id="SSF81442">
    <property type="entry name" value="Cytochrome c oxidase subunit I-like"/>
    <property type="match status" value="1"/>
</dbReference>
<feature type="transmembrane region" description="Helical" evidence="1">
    <location>
        <begin position="104"/>
        <end position="126"/>
    </location>
</feature>
<feature type="transmembrane region" description="Helical" evidence="1">
    <location>
        <begin position="48"/>
        <end position="67"/>
    </location>
</feature>
<dbReference type="InterPro" id="IPR036927">
    <property type="entry name" value="Cyt_c_oxase-like_su1_sf"/>
</dbReference>
<dbReference type="OrthoDB" id="33173at2"/>
<dbReference type="Gene3D" id="1.20.210.10">
    <property type="entry name" value="Cytochrome c oxidase-like, subunit I domain"/>
    <property type="match status" value="1"/>
</dbReference>
<protein>
    <submittedName>
        <fullName evidence="2">Uncharacterized protein</fullName>
    </submittedName>
</protein>
<sequence>MNSLTKVNLLLSFLYLLLGSLLGLMLGYKQTASSLFSMGGSPTLAHAHLQLVGFVTQMIVGVTYHIVPMLSRGKINSFKLGYLHTALLNAGLLIQVWGFLTDRILFKSFGSLLLFASIVMYLFNILKSMKWR</sequence>
<keyword evidence="1" id="KW-0472">Membrane</keyword>
<dbReference type="EMBL" id="AP011112">
    <property type="protein sequence ID" value="BAI69693.1"/>
    <property type="molecule type" value="Genomic_DNA"/>
</dbReference>
<dbReference type="KEGG" id="hte:Hydth_1231"/>
<evidence type="ECO:0000256" key="1">
    <source>
        <dbReference type="SAM" id="Phobius"/>
    </source>
</evidence>
<evidence type="ECO:0000313" key="2">
    <source>
        <dbReference type="EMBL" id="BAI69693.1"/>
    </source>
</evidence>
<keyword evidence="3" id="KW-1185">Reference proteome</keyword>
<keyword evidence="1" id="KW-0812">Transmembrane</keyword>
<dbReference type="AlphaFoldDB" id="D3DIP1"/>
<organism evidence="2 3">
    <name type="scientific">Hydrogenobacter thermophilus (strain DSM 6534 / IAM 12695 / TK-6)</name>
    <dbReference type="NCBI Taxonomy" id="608538"/>
    <lineage>
        <taxon>Bacteria</taxon>
        <taxon>Pseudomonadati</taxon>
        <taxon>Aquificota</taxon>
        <taxon>Aquificia</taxon>
        <taxon>Aquificales</taxon>
        <taxon>Aquificaceae</taxon>
        <taxon>Hydrogenobacter</taxon>
    </lineage>
</organism>
<dbReference type="KEGG" id="hth:HTH_1239"/>